<protein>
    <recommendedName>
        <fullName evidence="4">Porin</fullName>
    </recommendedName>
</protein>
<feature type="signal peptide" evidence="1">
    <location>
        <begin position="1"/>
        <end position="21"/>
    </location>
</feature>
<dbReference type="Proteomes" id="UP000478417">
    <property type="component" value="Unassembled WGS sequence"/>
</dbReference>
<evidence type="ECO:0000313" key="2">
    <source>
        <dbReference type="EMBL" id="NDV63423.1"/>
    </source>
</evidence>
<dbReference type="EMBL" id="JAAGNX010000003">
    <property type="protein sequence ID" value="NDV63423.1"/>
    <property type="molecule type" value="Genomic_DNA"/>
</dbReference>
<accession>A0A6B2M3U0</accession>
<comment type="caution">
    <text evidence="2">The sequence shown here is derived from an EMBL/GenBank/DDBJ whole genome shotgun (WGS) entry which is preliminary data.</text>
</comment>
<proteinExistence type="predicted"/>
<keyword evidence="3" id="KW-1185">Reference proteome</keyword>
<evidence type="ECO:0008006" key="4">
    <source>
        <dbReference type="Google" id="ProtNLM"/>
    </source>
</evidence>
<sequence>MNMKKLITFTIASASACVAFAEVTSIFMDTGDLAANFSTIKGDASSTPDDSSGELRIADFSTADKPEAYVYLTSPLMDGFQLDFDFRNESQPTYNADGSAPGTASNGEIRFRFGNDIDPTSNSKTGLQLGFKWDTDFRFGYDNGDNGGLSTSSVSGEHDGGTTYSVSLVANNSTVNTLDFTMGGVAYTLQPLTYSIFVDGVLADQDILLQTGTADYDPAAGISRFGFLGDSDAKGGAEVYFDNVVLKTGDSIGEGGSSGWLGYMVEDGYADTGNWLGLVNVVNAPWIYNEALTGWMYLEETSASEDGAWIWVYRP</sequence>
<feature type="chain" id="PRO_5025589516" description="Porin" evidence="1">
    <location>
        <begin position="22"/>
        <end position="315"/>
    </location>
</feature>
<reference evidence="2 3" key="1">
    <citation type="submission" date="2020-02" db="EMBL/GenBank/DDBJ databases">
        <title>Albibacoteraceae fam. nov., the first described family within the subdivision 4 Verrucomicrobia.</title>
        <authorList>
            <person name="Xi F."/>
        </authorList>
    </citation>
    <scope>NUCLEOTIDE SEQUENCE [LARGE SCALE GENOMIC DNA]</scope>
    <source>
        <strain evidence="2 3">CK1056</strain>
    </source>
</reference>
<evidence type="ECO:0000313" key="3">
    <source>
        <dbReference type="Proteomes" id="UP000478417"/>
    </source>
</evidence>
<dbReference type="AlphaFoldDB" id="A0A6B2M3U0"/>
<keyword evidence="1" id="KW-0732">Signal</keyword>
<dbReference type="PROSITE" id="PS51257">
    <property type="entry name" value="PROKAR_LIPOPROTEIN"/>
    <property type="match status" value="1"/>
</dbReference>
<organism evidence="2 3">
    <name type="scientific">Oceanipulchritudo coccoides</name>
    <dbReference type="NCBI Taxonomy" id="2706888"/>
    <lineage>
        <taxon>Bacteria</taxon>
        <taxon>Pseudomonadati</taxon>
        <taxon>Verrucomicrobiota</taxon>
        <taxon>Opitutia</taxon>
        <taxon>Puniceicoccales</taxon>
        <taxon>Oceanipulchritudinaceae</taxon>
        <taxon>Oceanipulchritudo</taxon>
    </lineage>
</organism>
<gene>
    <name evidence="2" type="ORF">G0Q06_13235</name>
</gene>
<evidence type="ECO:0000256" key="1">
    <source>
        <dbReference type="SAM" id="SignalP"/>
    </source>
</evidence>
<name>A0A6B2M3U0_9BACT</name>